<proteinExistence type="predicted"/>
<dbReference type="AlphaFoldDB" id="A0A401J8J2"/>
<comment type="caution">
    <text evidence="1">The sequence shown here is derived from an EMBL/GenBank/DDBJ whole genome shotgun (WGS) entry which is preliminary data.</text>
</comment>
<protein>
    <submittedName>
        <fullName evidence="1">Uncharacterized protein</fullName>
    </submittedName>
</protein>
<accession>A0A401J8J2</accession>
<organism evidence="1 2">
    <name type="scientific">Sphingobium xenophagum</name>
    <dbReference type="NCBI Taxonomy" id="121428"/>
    <lineage>
        <taxon>Bacteria</taxon>
        <taxon>Pseudomonadati</taxon>
        <taxon>Pseudomonadota</taxon>
        <taxon>Alphaproteobacteria</taxon>
        <taxon>Sphingomonadales</taxon>
        <taxon>Sphingomonadaceae</taxon>
        <taxon>Sphingobium</taxon>
    </lineage>
</organism>
<gene>
    <name evidence="1" type="ORF">MBESOW_P4404</name>
</gene>
<keyword evidence="2" id="KW-1185">Reference proteome</keyword>
<evidence type="ECO:0000313" key="2">
    <source>
        <dbReference type="Proteomes" id="UP000290975"/>
    </source>
</evidence>
<sequence length="90" mass="9994">MPNRLIVRRRKLTDFAQARLDMFESGLFGQGNAFWRWIATDEARPYLAAFAADRAPPSGSEFFAADLTAEDLLASDHLAELAQKIEAAHG</sequence>
<dbReference type="Proteomes" id="UP000290975">
    <property type="component" value="Unassembled WGS sequence"/>
</dbReference>
<dbReference type="EMBL" id="BBQY01000058">
    <property type="protein sequence ID" value="GBH32996.1"/>
    <property type="molecule type" value="Genomic_DNA"/>
</dbReference>
<evidence type="ECO:0000313" key="1">
    <source>
        <dbReference type="EMBL" id="GBH32996.1"/>
    </source>
</evidence>
<name>A0A401J8J2_SPHXE</name>
<reference evidence="1 2" key="1">
    <citation type="submission" date="2014-12" db="EMBL/GenBank/DDBJ databases">
        <title>Whole genome sequencing of Sphingobium xenophagum OW59.</title>
        <authorList>
            <person name="Ohta Y."/>
            <person name="Nishi S."/>
            <person name="Hatada Y."/>
        </authorList>
    </citation>
    <scope>NUCLEOTIDE SEQUENCE [LARGE SCALE GENOMIC DNA]</scope>
    <source>
        <strain evidence="1 2">OW59</strain>
    </source>
</reference>